<feature type="region of interest" description="Disordered" evidence="1">
    <location>
        <begin position="80"/>
        <end position="145"/>
    </location>
</feature>
<evidence type="ECO:0000256" key="1">
    <source>
        <dbReference type="SAM" id="MobiDB-lite"/>
    </source>
</evidence>
<feature type="compositionally biased region" description="Low complexity" evidence="1">
    <location>
        <begin position="1"/>
        <end position="15"/>
    </location>
</feature>
<feature type="compositionally biased region" description="Polar residues" evidence="1">
    <location>
        <begin position="25"/>
        <end position="37"/>
    </location>
</feature>
<evidence type="ECO:0000313" key="3">
    <source>
        <dbReference type="Proteomes" id="UP000798808"/>
    </source>
</evidence>
<feature type="compositionally biased region" description="Acidic residues" evidence="1">
    <location>
        <begin position="131"/>
        <end position="145"/>
    </location>
</feature>
<feature type="compositionally biased region" description="Polar residues" evidence="1">
    <location>
        <begin position="110"/>
        <end position="122"/>
    </location>
</feature>
<protein>
    <submittedName>
        <fullName evidence="2">Uncharacterized protein</fullName>
    </submittedName>
</protein>
<gene>
    <name evidence="2" type="ORF">E1163_01755</name>
</gene>
<proteinExistence type="predicted"/>
<dbReference type="RefSeq" id="WP_155168851.1">
    <property type="nucleotide sequence ID" value="NZ_BAAAFL010000053.1"/>
</dbReference>
<reference evidence="2 3" key="1">
    <citation type="submission" date="2019-02" db="EMBL/GenBank/DDBJ databases">
        <authorList>
            <person name="Goldberg S.R."/>
            <person name="Haltli B.A."/>
            <person name="Correa H."/>
            <person name="Russell K.G."/>
        </authorList>
    </citation>
    <scope>NUCLEOTIDE SEQUENCE [LARGE SCALE GENOMIC DNA]</scope>
    <source>
        <strain evidence="2 3">JCM 16186</strain>
    </source>
</reference>
<comment type="caution">
    <text evidence="2">The sequence shown here is derived from an EMBL/GenBank/DDBJ whole genome shotgun (WGS) entry which is preliminary data.</text>
</comment>
<dbReference type="EMBL" id="SMLW01000270">
    <property type="protein sequence ID" value="MTI23669.1"/>
    <property type="molecule type" value="Genomic_DNA"/>
</dbReference>
<dbReference type="Proteomes" id="UP000798808">
    <property type="component" value="Unassembled WGS sequence"/>
</dbReference>
<feature type="region of interest" description="Disordered" evidence="1">
    <location>
        <begin position="1"/>
        <end position="58"/>
    </location>
</feature>
<organism evidence="2 3">
    <name type="scientific">Fulvivirga kasyanovii</name>
    <dbReference type="NCBI Taxonomy" id="396812"/>
    <lineage>
        <taxon>Bacteria</taxon>
        <taxon>Pseudomonadati</taxon>
        <taxon>Bacteroidota</taxon>
        <taxon>Cytophagia</taxon>
        <taxon>Cytophagales</taxon>
        <taxon>Fulvivirgaceae</taxon>
        <taxon>Fulvivirga</taxon>
    </lineage>
</organism>
<sequence>MNSHQSQQQQSNTTTPGIKPDNLQRDNLSPGSKTPNLTGRAGFVPRSLSGAASEDAETLSASEILQMMKIDYSSFNKSINQAKSGEEEEETMPMEVDRSTAGMSGGSDEGTPSTVQPTNPTDPANKKDCPTDDCPDEKENEELDPDILKQQHLMEKSTTSMYSSVDDARMRHELRMTGKKDAFKPLIKALNTQQAGHIEATTTEKAKSASSGSTINTLMSTLMQMMSLYLGPTKGSKLTGSIKLEIPVATGIDITLGMEAEQERKDDKARIANKLKGSAGIAVDVKIGEGTAEFGMFLGAESGNFDTSAQLLSYGFYKSGRVAADLLNDWKGAASGGLPASVALYYGLTYMYANSQDLDDQIRDHTGAEENVAEMEKELFGISKAGITEEGNQNEVTYGGEAKLGLDVGDGLATAGIEAALSTKINQQTLMNSGVMGAQKDPGFLRDYEVGGDNEFSLKLAGTFNTGKLSGSRELVATFDKPSRNNRKQDDNGWKFQKLEHSVAVGFEGMAALKLTSREVIQHIVQEAVGYYNEHKNIANMKDESAKPKDMDSRNAADNLSKRVTDAMAQISTAGVMDAAGFVNNDSGAIKTTDKLEAGIKITALKEGLPELEFQVRRVTNITADAKLVGGEIVDFTPILTMVFKAK</sequence>
<accession>A0ABW9RHY7</accession>
<name>A0ABW9RHY7_9BACT</name>
<evidence type="ECO:0000313" key="2">
    <source>
        <dbReference type="EMBL" id="MTI23669.1"/>
    </source>
</evidence>
<keyword evidence="3" id="KW-1185">Reference proteome</keyword>